<organism evidence="1 2">
    <name type="scientific">Streptococcus mutans serotype c (strain ATCC 700610 / UA159)</name>
    <dbReference type="NCBI Taxonomy" id="210007"/>
    <lineage>
        <taxon>Bacteria</taxon>
        <taxon>Bacillati</taxon>
        <taxon>Bacillota</taxon>
        <taxon>Bacilli</taxon>
        <taxon>Lactobacillales</taxon>
        <taxon>Streptococcaceae</taxon>
        <taxon>Streptococcus</taxon>
    </lineage>
</organism>
<dbReference type="STRING" id="210007.SMU_1891c"/>
<dbReference type="HOGENOM" id="CLU_2939902_0_0_9"/>
<gene>
    <name evidence="1" type="ordered locus">SMU_1891c</name>
</gene>
<dbReference type="KEGG" id="smu:SMU_1891c"/>
<protein>
    <submittedName>
        <fullName evidence="1">Uncharacterized protein</fullName>
    </submittedName>
</protein>
<keyword evidence="2" id="KW-1185">Reference proteome</keyword>
<evidence type="ECO:0000313" key="2">
    <source>
        <dbReference type="Proteomes" id="UP000002512"/>
    </source>
</evidence>
<sequence length="60" mass="6618">MLAGFEDLGAVQAHPAVFKTENFANKNLSCCNVTIFLEYNKQYHAKKLAILWSNAGVISS</sequence>
<evidence type="ECO:0000313" key="1">
    <source>
        <dbReference type="EMBL" id="AAN59504.1"/>
    </source>
</evidence>
<dbReference type="EMBL" id="AE014133">
    <property type="protein sequence ID" value="AAN59504.1"/>
    <property type="molecule type" value="Genomic_DNA"/>
</dbReference>
<dbReference type="AlphaFoldDB" id="Q8DSB4"/>
<accession>Q8DSB4</accession>
<proteinExistence type="predicted"/>
<name>Q8DSB4_STRMU</name>
<reference evidence="1 2" key="1">
    <citation type="journal article" date="2002" name="Proc. Natl. Acad. Sci. U.S.A.">
        <title>Genome sequence of Streptococcus mutans UA159, a cariogenic dental pathogen.</title>
        <authorList>
            <person name="Ajdic D."/>
            <person name="McShan W.M."/>
            <person name="McLaughlin R.E."/>
            <person name="Savic G."/>
            <person name="Chang J."/>
            <person name="Carson M.B."/>
            <person name="Primeaux C."/>
            <person name="Tian R."/>
            <person name="Kenton S."/>
            <person name="Jia H."/>
            <person name="Lin S."/>
            <person name="Qian Y."/>
            <person name="Li S."/>
            <person name="Zhu H."/>
            <person name="Najar F."/>
            <person name="Lai H."/>
            <person name="White J."/>
            <person name="Roe B.A."/>
            <person name="Ferretti J.J."/>
        </authorList>
    </citation>
    <scope>NUCLEOTIDE SEQUENCE [LARGE SCALE GENOMIC DNA]</scope>
    <source>
        <strain evidence="2">ATCC 700610 / UA159</strain>
    </source>
</reference>
<dbReference type="Proteomes" id="UP000002512">
    <property type="component" value="Chromosome"/>
</dbReference>